<proteinExistence type="predicted"/>
<dbReference type="EMBL" id="KV019623">
    <property type="protein sequence ID" value="KZV15774.1"/>
    <property type="molecule type" value="Genomic_DNA"/>
</dbReference>
<sequence>MGKAAMLRALQEEIEGGSSGVVAPSAKVAKKRKVSTPTEKEARRQKKKGASTFKARPAPTSETRRASTPLVRTREERPEPTLVIVIPKDALVVSPSGAVATGFICNMVPDRDISRLWGTTNSEAVGLFASQLASAMSWGGEVVKHITQAQREANDIRRHFDEMVEHCTQLEVRLTEVEDARAREKRAAERALTVEKEALEAEKRAMRTELDDTKSRAEEEIGHLRSEAANAWDLDKEEFLKSSEFDNLCGRGLWPTSGVVLKAAWLNFEPTATPRRSTPLRSSTFVVRAGRVFYAQVELPPEEVGLPLDEVPMRIGLKVSSWSGLCAQIGLPSEEVPMRIGLKVPSWSGLCAQVGLPPEKVPMRFVLKVPSWSGLGAQVEEPLEEVPMRIGLKVSSWSGLCAQIGLPSEEVPMRIGLKVSSRSSLFAQVGFPPEEVPMRFGLKVPSWSSLGAQVEEPLEEVVVKNIELREISYIP</sequence>
<evidence type="ECO:0000256" key="1">
    <source>
        <dbReference type="SAM" id="Coils"/>
    </source>
</evidence>
<name>A0A2Z7A2L4_9LAMI</name>
<dbReference type="Proteomes" id="UP000250235">
    <property type="component" value="Unassembled WGS sequence"/>
</dbReference>
<feature type="region of interest" description="Disordered" evidence="2">
    <location>
        <begin position="11"/>
        <end position="75"/>
    </location>
</feature>
<evidence type="ECO:0000256" key="2">
    <source>
        <dbReference type="SAM" id="MobiDB-lite"/>
    </source>
</evidence>
<keyword evidence="1" id="KW-0175">Coiled coil</keyword>
<evidence type="ECO:0000313" key="3">
    <source>
        <dbReference type="EMBL" id="KZV15774.1"/>
    </source>
</evidence>
<organism evidence="3 4">
    <name type="scientific">Dorcoceras hygrometricum</name>
    <dbReference type="NCBI Taxonomy" id="472368"/>
    <lineage>
        <taxon>Eukaryota</taxon>
        <taxon>Viridiplantae</taxon>
        <taxon>Streptophyta</taxon>
        <taxon>Embryophyta</taxon>
        <taxon>Tracheophyta</taxon>
        <taxon>Spermatophyta</taxon>
        <taxon>Magnoliopsida</taxon>
        <taxon>eudicotyledons</taxon>
        <taxon>Gunneridae</taxon>
        <taxon>Pentapetalae</taxon>
        <taxon>asterids</taxon>
        <taxon>lamiids</taxon>
        <taxon>Lamiales</taxon>
        <taxon>Gesneriaceae</taxon>
        <taxon>Didymocarpoideae</taxon>
        <taxon>Trichosporeae</taxon>
        <taxon>Loxocarpinae</taxon>
        <taxon>Dorcoceras</taxon>
    </lineage>
</organism>
<protein>
    <submittedName>
        <fullName evidence="3">Uncharacterized protein</fullName>
    </submittedName>
</protein>
<accession>A0A2Z7A2L4</accession>
<feature type="coiled-coil region" evidence="1">
    <location>
        <begin position="167"/>
        <end position="227"/>
    </location>
</feature>
<evidence type="ECO:0000313" key="4">
    <source>
        <dbReference type="Proteomes" id="UP000250235"/>
    </source>
</evidence>
<gene>
    <name evidence="3" type="ORF">F511_31643</name>
</gene>
<reference evidence="3 4" key="1">
    <citation type="journal article" date="2015" name="Proc. Natl. Acad. Sci. U.S.A.">
        <title>The resurrection genome of Boea hygrometrica: A blueprint for survival of dehydration.</title>
        <authorList>
            <person name="Xiao L."/>
            <person name="Yang G."/>
            <person name="Zhang L."/>
            <person name="Yang X."/>
            <person name="Zhao S."/>
            <person name="Ji Z."/>
            <person name="Zhou Q."/>
            <person name="Hu M."/>
            <person name="Wang Y."/>
            <person name="Chen M."/>
            <person name="Xu Y."/>
            <person name="Jin H."/>
            <person name="Xiao X."/>
            <person name="Hu G."/>
            <person name="Bao F."/>
            <person name="Hu Y."/>
            <person name="Wan P."/>
            <person name="Li L."/>
            <person name="Deng X."/>
            <person name="Kuang T."/>
            <person name="Xiang C."/>
            <person name="Zhu J.K."/>
            <person name="Oliver M.J."/>
            <person name="He Y."/>
        </authorList>
    </citation>
    <scope>NUCLEOTIDE SEQUENCE [LARGE SCALE GENOMIC DNA]</scope>
    <source>
        <strain evidence="4">cv. XS01</strain>
    </source>
</reference>
<keyword evidence="4" id="KW-1185">Reference proteome</keyword>
<dbReference type="AlphaFoldDB" id="A0A2Z7A2L4"/>